<proteinExistence type="predicted"/>
<dbReference type="Gene3D" id="3.30.40.10">
    <property type="entry name" value="Zinc/RING finger domain, C3HC4 (zinc finger)"/>
    <property type="match status" value="1"/>
</dbReference>
<evidence type="ECO:0000256" key="2">
    <source>
        <dbReference type="ARBA" id="ARBA00022771"/>
    </source>
</evidence>
<keyword evidence="4" id="KW-1133">Transmembrane helix</keyword>
<dbReference type="CDD" id="cd16495">
    <property type="entry name" value="RING_CH-C4HC3_MARCH"/>
    <property type="match status" value="1"/>
</dbReference>
<sequence length="425" mass="46732">MAWNSEERLCRICLEQGDDEAMGELFAPCRCKGGTKYVHRRCLDTWRSTGMNPSNLTRCEVCHYKYRFAGGTGTWRVQVFYLGILLAEIVAFVVVALLVGYALKESKFLDTFDFGRLRMFKPESGKGWFTAGCLFNCFCIGSCAVLVTISKCVFGLHRGSEAPNARKTRQENLGRPHSNWVDQGRRERTRRHDCCDICLFGYYPFWGCYCPAEDCCFACDNCCNCDCSSSDCGCDGCCSGGGGGDADICCVVVIPLLMVVAVAIVIIGALVFFWAIFFNTFYVVHVHGSYLRQRAAELYAVLEQVIPLMTYGDEEGDECILSQTSIVEALTGDASGDVAELLAERWRALASVTGRQHSSQILGPAQVVSWSSGGELVAQVPPRWLRLLGPVGTVCITGDDRIGKSTLLTLWGRNLTSSQAASFAD</sequence>
<keyword evidence="4" id="KW-0472">Membrane</keyword>
<evidence type="ECO:0000256" key="4">
    <source>
        <dbReference type="SAM" id="Phobius"/>
    </source>
</evidence>
<name>A0A813GRM0_POLGL</name>
<dbReference type="GO" id="GO:0008270">
    <property type="term" value="F:zinc ion binding"/>
    <property type="evidence" value="ECO:0007669"/>
    <property type="project" value="UniProtKB-KW"/>
</dbReference>
<dbReference type="PANTHER" id="PTHR46347:SF1">
    <property type="entry name" value="RING_FYVE_PHD ZINC FINGER SUPERFAMILY PROTEIN"/>
    <property type="match status" value="1"/>
</dbReference>
<dbReference type="AlphaFoldDB" id="A0A813GRM0"/>
<keyword evidence="2" id="KW-0863">Zinc-finger</keyword>
<dbReference type="OrthoDB" id="264354at2759"/>
<keyword evidence="3" id="KW-0862">Zinc</keyword>
<evidence type="ECO:0000313" key="7">
    <source>
        <dbReference type="Proteomes" id="UP000654075"/>
    </source>
</evidence>
<keyword evidence="4" id="KW-0812">Transmembrane</keyword>
<accession>A0A813GRM0</accession>
<dbReference type="PANTHER" id="PTHR46347">
    <property type="entry name" value="RING/FYVE/PHD ZINC FINGER SUPERFAMILY PROTEIN"/>
    <property type="match status" value="1"/>
</dbReference>
<dbReference type="Proteomes" id="UP000654075">
    <property type="component" value="Unassembled WGS sequence"/>
</dbReference>
<dbReference type="PROSITE" id="PS51292">
    <property type="entry name" value="ZF_RING_CH"/>
    <property type="match status" value="1"/>
</dbReference>
<gene>
    <name evidence="6" type="ORF">PGLA1383_LOCUS42481</name>
</gene>
<evidence type="ECO:0000256" key="3">
    <source>
        <dbReference type="ARBA" id="ARBA00022833"/>
    </source>
</evidence>
<reference evidence="6" key="1">
    <citation type="submission" date="2021-02" db="EMBL/GenBank/DDBJ databases">
        <authorList>
            <person name="Dougan E. K."/>
            <person name="Rhodes N."/>
            <person name="Thang M."/>
            <person name="Chan C."/>
        </authorList>
    </citation>
    <scope>NUCLEOTIDE SEQUENCE</scope>
</reference>
<feature type="transmembrane region" description="Helical" evidence="4">
    <location>
        <begin position="79"/>
        <end position="103"/>
    </location>
</feature>
<evidence type="ECO:0000259" key="5">
    <source>
        <dbReference type="PROSITE" id="PS51292"/>
    </source>
</evidence>
<protein>
    <recommendedName>
        <fullName evidence="5">RING-CH-type domain-containing protein</fullName>
    </recommendedName>
</protein>
<feature type="transmembrane region" description="Helical" evidence="4">
    <location>
        <begin position="256"/>
        <end position="284"/>
    </location>
</feature>
<organism evidence="6 7">
    <name type="scientific">Polarella glacialis</name>
    <name type="common">Dinoflagellate</name>
    <dbReference type="NCBI Taxonomy" id="89957"/>
    <lineage>
        <taxon>Eukaryota</taxon>
        <taxon>Sar</taxon>
        <taxon>Alveolata</taxon>
        <taxon>Dinophyceae</taxon>
        <taxon>Suessiales</taxon>
        <taxon>Suessiaceae</taxon>
        <taxon>Polarella</taxon>
    </lineage>
</organism>
<dbReference type="EMBL" id="CAJNNV010028692">
    <property type="protein sequence ID" value="CAE8625485.1"/>
    <property type="molecule type" value="Genomic_DNA"/>
</dbReference>
<keyword evidence="7" id="KW-1185">Reference proteome</keyword>
<dbReference type="SMART" id="SM00744">
    <property type="entry name" value="RINGv"/>
    <property type="match status" value="1"/>
</dbReference>
<feature type="transmembrane region" description="Helical" evidence="4">
    <location>
        <begin position="128"/>
        <end position="149"/>
    </location>
</feature>
<dbReference type="InterPro" id="IPR013083">
    <property type="entry name" value="Znf_RING/FYVE/PHD"/>
</dbReference>
<comment type="caution">
    <text evidence="6">The sequence shown here is derived from an EMBL/GenBank/DDBJ whole genome shotgun (WGS) entry which is preliminary data.</text>
</comment>
<evidence type="ECO:0000313" key="6">
    <source>
        <dbReference type="EMBL" id="CAE8625485.1"/>
    </source>
</evidence>
<evidence type="ECO:0000256" key="1">
    <source>
        <dbReference type="ARBA" id="ARBA00022723"/>
    </source>
</evidence>
<keyword evidence="1" id="KW-0479">Metal-binding</keyword>
<dbReference type="InterPro" id="IPR011016">
    <property type="entry name" value="Znf_RING-CH"/>
</dbReference>
<dbReference type="SUPFAM" id="SSF57850">
    <property type="entry name" value="RING/U-box"/>
    <property type="match status" value="1"/>
</dbReference>
<dbReference type="Pfam" id="PF12906">
    <property type="entry name" value="RINGv"/>
    <property type="match status" value="1"/>
</dbReference>
<feature type="domain" description="RING-CH-type" evidence="5">
    <location>
        <begin position="2"/>
        <end position="69"/>
    </location>
</feature>